<evidence type="ECO:0000313" key="2">
    <source>
        <dbReference type="Proteomes" id="UP000019376"/>
    </source>
</evidence>
<protein>
    <submittedName>
        <fullName evidence="1">Uncharacterized protein</fullName>
    </submittedName>
</protein>
<keyword evidence="2" id="KW-1185">Reference proteome</keyword>
<evidence type="ECO:0000313" key="1">
    <source>
        <dbReference type="EMBL" id="EPS32090.1"/>
    </source>
</evidence>
<accession>S7ZN33</accession>
<dbReference type="EMBL" id="KB644414">
    <property type="protein sequence ID" value="EPS32090.1"/>
    <property type="molecule type" value="Genomic_DNA"/>
</dbReference>
<dbReference type="AlphaFoldDB" id="S7ZN33"/>
<dbReference type="Proteomes" id="UP000019376">
    <property type="component" value="Unassembled WGS sequence"/>
</dbReference>
<gene>
    <name evidence="1" type="ORF">PDE_07049</name>
</gene>
<name>S7ZN33_PENO1</name>
<organism evidence="1 2">
    <name type="scientific">Penicillium oxalicum (strain 114-2 / CGMCC 5302)</name>
    <name type="common">Penicillium decumbens</name>
    <dbReference type="NCBI Taxonomy" id="933388"/>
    <lineage>
        <taxon>Eukaryota</taxon>
        <taxon>Fungi</taxon>
        <taxon>Dikarya</taxon>
        <taxon>Ascomycota</taxon>
        <taxon>Pezizomycotina</taxon>
        <taxon>Eurotiomycetes</taxon>
        <taxon>Eurotiomycetidae</taxon>
        <taxon>Eurotiales</taxon>
        <taxon>Aspergillaceae</taxon>
        <taxon>Penicillium</taxon>
    </lineage>
</organism>
<reference evidence="1 2" key="1">
    <citation type="journal article" date="2013" name="PLoS ONE">
        <title>Genomic and secretomic analyses reveal unique features of the lignocellulolytic enzyme system of Penicillium decumbens.</title>
        <authorList>
            <person name="Liu G."/>
            <person name="Zhang L."/>
            <person name="Wei X."/>
            <person name="Zou G."/>
            <person name="Qin Y."/>
            <person name="Ma L."/>
            <person name="Li J."/>
            <person name="Zheng H."/>
            <person name="Wang S."/>
            <person name="Wang C."/>
            <person name="Xun L."/>
            <person name="Zhao G.-P."/>
            <person name="Zhou Z."/>
            <person name="Qu Y."/>
        </authorList>
    </citation>
    <scope>NUCLEOTIDE SEQUENCE [LARGE SCALE GENOMIC DNA]</scope>
    <source>
        <strain evidence="2">114-2 / CGMCC 5302</strain>
    </source>
</reference>
<sequence length="114" mass="13117">MEILRNLGIAPDTRKRKVTTTEKKVREAKMKMEIKIRIEKKIKKARKANINASSWLSVRMSVLQCCADAAREGVSTSRWRSLAAMIDKSLGRFRAAYEKSQRELILRFETLACT</sequence>
<proteinExistence type="predicted"/>
<dbReference type="HOGENOM" id="CLU_2121891_0_0_1"/>